<keyword evidence="6 10" id="KW-0406">Ion transport</keyword>
<dbReference type="InterPro" id="IPR000131">
    <property type="entry name" value="ATP_synth_F1_gsu"/>
</dbReference>
<evidence type="ECO:0000256" key="2">
    <source>
        <dbReference type="ARBA" id="ARBA00004170"/>
    </source>
</evidence>
<dbReference type="EMBL" id="JASNFN010000036">
    <property type="protein sequence ID" value="MDP5185073.1"/>
    <property type="molecule type" value="Genomic_DNA"/>
</dbReference>
<evidence type="ECO:0000313" key="13">
    <source>
        <dbReference type="Proteomes" id="UP001233673"/>
    </source>
</evidence>
<evidence type="ECO:0000256" key="6">
    <source>
        <dbReference type="ARBA" id="ARBA00023065"/>
    </source>
</evidence>
<evidence type="ECO:0000256" key="4">
    <source>
        <dbReference type="ARBA" id="ARBA00022448"/>
    </source>
</evidence>
<keyword evidence="9 10" id="KW-0066">ATP synthesis</keyword>
<evidence type="ECO:0000256" key="7">
    <source>
        <dbReference type="ARBA" id="ARBA00023136"/>
    </source>
</evidence>
<keyword evidence="5 10" id="KW-0375">Hydrogen ion transport</keyword>
<dbReference type="CDD" id="cd12151">
    <property type="entry name" value="F1-ATPase_gamma"/>
    <property type="match status" value="1"/>
</dbReference>
<comment type="caution">
    <text evidence="12">The sequence shown here is derived from an EMBL/GenBank/DDBJ whole genome shotgun (WGS) entry which is preliminary data.</text>
</comment>
<comment type="subunit">
    <text evidence="10">F-type ATPases have 2 components, CF(1) - the catalytic core - and CF(0) - the membrane proton channel. CF(1) has five subunits: alpha(3), beta(3), gamma(1), delta(1), epsilon(1). CF(0) has three main subunits: a, b and c.</text>
</comment>
<feature type="compositionally biased region" description="Polar residues" evidence="11">
    <location>
        <begin position="290"/>
        <end position="300"/>
    </location>
</feature>
<keyword evidence="10" id="KW-1003">Cell membrane</keyword>
<dbReference type="PANTHER" id="PTHR11693:SF22">
    <property type="entry name" value="ATP SYNTHASE SUBUNIT GAMMA, MITOCHONDRIAL"/>
    <property type="match status" value="1"/>
</dbReference>
<organism evidence="12 13">
    <name type="scientific">Blastococcus carthaginiensis</name>
    <dbReference type="NCBI Taxonomy" id="3050034"/>
    <lineage>
        <taxon>Bacteria</taxon>
        <taxon>Bacillati</taxon>
        <taxon>Actinomycetota</taxon>
        <taxon>Actinomycetes</taxon>
        <taxon>Geodermatophilales</taxon>
        <taxon>Geodermatophilaceae</taxon>
        <taxon>Blastococcus</taxon>
    </lineage>
</organism>
<gene>
    <name evidence="10" type="primary">atpG</name>
    <name evidence="12" type="ORF">QOZ88_20770</name>
</gene>
<feature type="region of interest" description="Disordered" evidence="11">
    <location>
        <begin position="273"/>
        <end position="300"/>
    </location>
</feature>
<comment type="function">
    <text evidence="1 10">Produces ATP from ADP in the presence of a proton gradient across the membrane. The gamma chain is believed to be important in regulating ATPase activity and the flow of protons through the CF(0) complex.</text>
</comment>
<dbReference type="SUPFAM" id="SSF52943">
    <property type="entry name" value="ATP synthase (F1-ATPase), gamma subunit"/>
    <property type="match status" value="1"/>
</dbReference>
<reference evidence="13" key="1">
    <citation type="submission" date="2023-05" db="EMBL/GenBank/DDBJ databases">
        <title>Draft genome of Pseudofrankia sp. BMG5.37.</title>
        <authorList>
            <person name="Gtari M."/>
            <person name="Ghodhbane F."/>
            <person name="Sbissi I."/>
        </authorList>
    </citation>
    <scope>NUCLEOTIDE SEQUENCE [LARGE SCALE GENOMIC DNA]</scope>
    <source>
        <strain evidence="13">BMG 814</strain>
    </source>
</reference>
<dbReference type="NCBIfam" id="TIGR01146">
    <property type="entry name" value="ATPsyn_F1gamma"/>
    <property type="match status" value="1"/>
</dbReference>
<dbReference type="Proteomes" id="UP001233673">
    <property type="component" value="Unassembled WGS sequence"/>
</dbReference>
<evidence type="ECO:0000256" key="10">
    <source>
        <dbReference type="HAMAP-Rule" id="MF_00815"/>
    </source>
</evidence>
<dbReference type="PANTHER" id="PTHR11693">
    <property type="entry name" value="ATP SYNTHASE GAMMA CHAIN"/>
    <property type="match status" value="1"/>
</dbReference>
<keyword evidence="7 10" id="KW-0472">Membrane</keyword>
<dbReference type="Gene3D" id="3.40.1380.10">
    <property type="match status" value="1"/>
</dbReference>
<comment type="subcellular location">
    <subcellularLocation>
        <location evidence="10">Cell membrane</location>
        <topology evidence="10">Peripheral membrane protein</topology>
    </subcellularLocation>
    <subcellularLocation>
        <location evidence="2">Membrane</location>
        <topology evidence="2">Peripheral membrane protein</topology>
    </subcellularLocation>
</comment>
<evidence type="ECO:0000313" key="12">
    <source>
        <dbReference type="EMBL" id="MDP5185073.1"/>
    </source>
</evidence>
<dbReference type="Gene3D" id="1.10.287.80">
    <property type="entry name" value="ATP synthase, gamma subunit, helix hairpin domain"/>
    <property type="match status" value="2"/>
</dbReference>
<dbReference type="HAMAP" id="MF_00815">
    <property type="entry name" value="ATP_synth_gamma_bact"/>
    <property type="match status" value="1"/>
</dbReference>
<keyword evidence="8 10" id="KW-0139">CF(1)</keyword>
<dbReference type="PROSITE" id="PS00153">
    <property type="entry name" value="ATPASE_GAMMA"/>
    <property type="match status" value="1"/>
</dbReference>
<dbReference type="PRINTS" id="PR00126">
    <property type="entry name" value="ATPASEGAMMA"/>
</dbReference>
<evidence type="ECO:0000256" key="1">
    <source>
        <dbReference type="ARBA" id="ARBA00003456"/>
    </source>
</evidence>
<dbReference type="RefSeq" id="WP_306001604.1">
    <property type="nucleotide sequence ID" value="NZ_JASNFN010000036.1"/>
</dbReference>
<comment type="similarity">
    <text evidence="3 10">Belongs to the ATPase gamma chain family.</text>
</comment>
<evidence type="ECO:0000256" key="3">
    <source>
        <dbReference type="ARBA" id="ARBA00007681"/>
    </source>
</evidence>
<evidence type="ECO:0000256" key="5">
    <source>
        <dbReference type="ARBA" id="ARBA00022781"/>
    </source>
</evidence>
<feature type="region of interest" description="Disordered" evidence="11">
    <location>
        <begin position="212"/>
        <end position="234"/>
    </location>
</feature>
<proteinExistence type="inferred from homology"/>
<dbReference type="InterPro" id="IPR035968">
    <property type="entry name" value="ATP_synth_F1_ATPase_gsu"/>
</dbReference>
<dbReference type="NCBIfam" id="NF004145">
    <property type="entry name" value="PRK05621.1-2"/>
    <property type="match status" value="1"/>
</dbReference>
<dbReference type="Pfam" id="PF00231">
    <property type="entry name" value="ATP-synt"/>
    <property type="match status" value="1"/>
</dbReference>
<keyword evidence="13" id="KW-1185">Reference proteome</keyword>
<accession>A0ABT9IHL3</accession>
<name>A0ABT9IHL3_9ACTN</name>
<evidence type="ECO:0000256" key="8">
    <source>
        <dbReference type="ARBA" id="ARBA00023196"/>
    </source>
</evidence>
<protein>
    <recommendedName>
        <fullName evidence="10">ATP synthase gamma chain</fullName>
    </recommendedName>
    <alternativeName>
        <fullName evidence="10">ATP synthase F1 sector gamma subunit</fullName>
    </alternativeName>
    <alternativeName>
        <fullName evidence="10">F-ATPase gamma subunit</fullName>
    </alternativeName>
</protein>
<keyword evidence="4 10" id="KW-0813">Transport</keyword>
<dbReference type="InterPro" id="IPR023632">
    <property type="entry name" value="ATP_synth_F1_gsu_CS"/>
</dbReference>
<evidence type="ECO:0000256" key="11">
    <source>
        <dbReference type="SAM" id="MobiDB-lite"/>
    </source>
</evidence>
<sequence length="323" mass="35484">MAASLRALRRRIRSTQSTKKIFSAQELIAGARIVRAQARVEASKPYAREITRVLSALASSASLDHPLLTEPENPRRAAVLVITSDRGFAGSYNVNVLRRTEELLSLLRQEGKEPVLYVVGRKGETYYSFRNREMAETFTGFSEQPNYSDAQAVGEQLIAAFTAGLDDEDGGAGADGILGVEELHIVYTEFRSLLSQVPVAKRMAPLEVEEVEEFDYEREDRERENATADELPTAYEFEPSAEGLLDALLPKYITTRIYAAMLEAAASESASRRRAMKSASDNAEELAKNLSRQANQARQAEITQEISEIVGGADALVSAGSND</sequence>
<evidence type="ECO:0000256" key="9">
    <source>
        <dbReference type="ARBA" id="ARBA00023310"/>
    </source>
</evidence>